<dbReference type="RefSeq" id="WP_210954775.1">
    <property type="nucleotide sequence ID" value="NZ_CP054393.1"/>
</dbReference>
<dbReference type="EMBL" id="CP054393">
    <property type="protein sequence ID" value="QTX02702.1"/>
    <property type="molecule type" value="Genomic_DNA"/>
</dbReference>
<dbReference type="KEGG" id="pluf:LFWB_1320"/>
<name>A0A975FJ90_LOWBP</name>
<reference evidence="2" key="1">
    <citation type="submission" date="2020-06" db="EMBL/GenBank/DDBJ databases">
        <title>Complete genome sequence of Candidatus Phytoplasma luffae NCHU2019.</title>
        <authorList>
            <person name="Cho S.-T."/>
            <person name="Tan C.-M."/>
            <person name="Li J.-R."/>
            <person name="Chien Y.-Y."/>
            <person name="Chiu Y.-C."/>
            <person name="Yang J.-Y."/>
            <person name="Kuo C.-H."/>
        </authorList>
    </citation>
    <scope>NUCLEOTIDE SEQUENCE</scope>
    <source>
        <strain evidence="2">NCHU2019</strain>
    </source>
</reference>
<accession>A0A975FJ90</accession>
<feature type="compositionally biased region" description="Polar residues" evidence="1">
    <location>
        <begin position="38"/>
        <end position="52"/>
    </location>
</feature>
<organism evidence="2 3">
    <name type="scientific">Loofah witches'-broom phytoplasma</name>
    <dbReference type="NCBI Taxonomy" id="35773"/>
    <lineage>
        <taxon>Bacteria</taxon>
        <taxon>Bacillati</taxon>
        <taxon>Mycoplasmatota</taxon>
        <taxon>Mollicutes</taxon>
        <taxon>Acholeplasmatales</taxon>
        <taxon>Acholeplasmataceae</taxon>
        <taxon>Candidatus Phytoplasma</taxon>
        <taxon>16SrVIII (Loofah witches'-broom group)</taxon>
    </lineage>
</organism>
<feature type="region of interest" description="Disordered" evidence="1">
    <location>
        <begin position="37"/>
        <end position="71"/>
    </location>
</feature>
<dbReference type="AlphaFoldDB" id="A0A975FJ90"/>
<evidence type="ECO:0000256" key="1">
    <source>
        <dbReference type="SAM" id="MobiDB-lite"/>
    </source>
</evidence>
<keyword evidence="3" id="KW-1185">Reference proteome</keyword>
<dbReference type="Proteomes" id="UP000672038">
    <property type="component" value="Chromosome"/>
</dbReference>
<evidence type="ECO:0000313" key="2">
    <source>
        <dbReference type="EMBL" id="QTX02702.1"/>
    </source>
</evidence>
<feature type="compositionally biased region" description="Basic and acidic residues" evidence="1">
    <location>
        <begin position="54"/>
        <end position="71"/>
    </location>
</feature>
<protein>
    <submittedName>
        <fullName evidence="2">Secreted protein</fullName>
    </submittedName>
</protein>
<sequence>MNTNIKNKPLLRFGLFCFIFILFLTISNNNFLKADNKAVNSSNDSETNSSADPVTDKTQQKELEKQFKEQN</sequence>
<gene>
    <name evidence="2" type="ORF">LFWB_1320</name>
</gene>
<evidence type="ECO:0000313" key="3">
    <source>
        <dbReference type="Proteomes" id="UP000672038"/>
    </source>
</evidence>
<proteinExistence type="predicted"/>